<gene>
    <name evidence="1" type="ordered locus">Astex_2413</name>
</gene>
<sequence>MTFILLDDCIIDQTVEPPGRYPLREVVDPYCLEYSVSLLTDEKRRAIFEAIGSEALAEGLERIYAAAGSFDEGEAAQTIRLAEWHLYNAHWAG</sequence>
<accession>E8RUH7</accession>
<evidence type="ECO:0000313" key="2">
    <source>
        <dbReference type="Proteomes" id="UP000001492"/>
    </source>
</evidence>
<proteinExistence type="predicted"/>
<dbReference type="HOGENOM" id="CLU_2393511_0_0_5"/>
<organism evidence="1 2">
    <name type="scientific">Asticcacaulis excentricus (strain ATCC 15261 / DSM 4724 / KCTC 12464 / NCIMB 9791 / VKM B-1370 / CB 48)</name>
    <dbReference type="NCBI Taxonomy" id="573065"/>
    <lineage>
        <taxon>Bacteria</taxon>
        <taxon>Pseudomonadati</taxon>
        <taxon>Pseudomonadota</taxon>
        <taxon>Alphaproteobacteria</taxon>
        <taxon>Caulobacterales</taxon>
        <taxon>Caulobacteraceae</taxon>
        <taxon>Asticcacaulis</taxon>
    </lineage>
</organism>
<protein>
    <submittedName>
        <fullName evidence="1">Uncharacterized protein</fullName>
    </submittedName>
</protein>
<reference evidence="2" key="1">
    <citation type="submission" date="2010-12" db="EMBL/GenBank/DDBJ databases">
        <title>Complete sequence of chromosome 2 of Asticcacaulis excentricus CB 48.</title>
        <authorList>
            <consortium name="US DOE Joint Genome Institute"/>
            <person name="Lucas S."/>
            <person name="Copeland A."/>
            <person name="Lapidus A."/>
            <person name="Cheng J.-F."/>
            <person name="Bruce D."/>
            <person name="Goodwin L."/>
            <person name="Pitluck S."/>
            <person name="Teshima H."/>
            <person name="Davenport K."/>
            <person name="Detter J.C."/>
            <person name="Han C."/>
            <person name="Tapia R."/>
            <person name="Land M."/>
            <person name="Hauser L."/>
            <person name="Jeffries C."/>
            <person name="Kyrpides N."/>
            <person name="Ivanova N."/>
            <person name="Ovchinnikova G."/>
            <person name="Brun Y.V."/>
            <person name="Woyke T."/>
        </authorList>
    </citation>
    <scope>NUCLEOTIDE SEQUENCE [LARGE SCALE GENOMIC DNA]</scope>
    <source>
        <strain evidence="2">ATCC 15261 / DSM 4724 / KCTC 12464 / NCIMB 9791 / VKM B-1370 / CB 48</strain>
    </source>
</reference>
<dbReference type="AlphaFoldDB" id="E8RUH7"/>
<dbReference type="EMBL" id="CP002396">
    <property type="protein sequence ID" value="ADU14065.1"/>
    <property type="molecule type" value="Genomic_DNA"/>
</dbReference>
<dbReference type="OrthoDB" id="9839083at2"/>
<dbReference type="Proteomes" id="UP000001492">
    <property type="component" value="Chromosome 2"/>
</dbReference>
<dbReference type="RefSeq" id="WP_013479892.1">
    <property type="nucleotide sequence ID" value="NC_014817.1"/>
</dbReference>
<evidence type="ECO:0000313" key="1">
    <source>
        <dbReference type="EMBL" id="ADU14065.1"/>
    </source>
</evidence>
<name>E8RUH7_ASTEC</name>
<keyword evidence="2" id="KW-1185">Reference proteome</keyword>
<dbReference type="KEGG" id="aex:Astex_2413"/>